<dbReference type="Proteomes" id="UP000265520">
    <property type="component" value="Unassembled WGS sequence"/>
</dbReference>
<evidence type="ECO:0000313" key="1">
    <source>
        <dbReference type="EMBL" id="MCI03256.1"/>
    </source>
</evidence>
<dbReference type="EMBL" id="LXQA010051622">
    <property type="protein sequence ID" value="MCI03256.1"/>
    <property type="molecule type" value="Genomic_DNA"/>
</dbReference>
<sequence>MVLKQEEVLWFQKSRSQWIKDGDRNTSYNHLKTLNRRRRNKILMLKNDQGHWEEDVVALQTMVNEFYINLFAGSIVEVQWRQTRYSYPQLDEDEYAHIKKDVTDMEVKDALFANCYGPLEGTRP</sequence>
<organism evidence="1 2">
    <name type="scientific">Trifolium medium</name>
    <dbReference type="NCBI Taxonomy" id="97028"/>
    <lineage>
        <taxon>Eukaryota</taxon>
        <taxon>Viridiplantae</taxon>
        <taxon>Streptophyta</taxon>
        <taxon>Embryophyta</taxon>
        <taxon>Tracheophyta</taxon>
        <taxon>Spermatophyta</taxon>
        <taxon>Magnoliopsida</taxon>
        <taxon>eudicotyledons</taxon>
        <taxon>Gunneridae</taxon>
        <taxon>Pentapetalae</taxon>
        <taxon>rosids</taxon>
        <taxon>fabids</taxon>
        <taxon>Fabales</taxon>
        <taxon>Fabaceae</taxon>
        <taxon>Papilionoideae</taxon>
        <taxon>50 kb inversion clade</taxon>
        <taxon>NPAAA clade</taxon>
        <taxon>Hologalegina</taxon>
        <taxon>IRL clade</taxon>
        <taxon>Trifolieae</taxon>
        <taxon>Trifolium</taxon>
    </lineage>
</organism>
<protein>
    <recommendedName>
        <fullName evidence="3">RNA-directed DNA polymerase (Reverse transcriptase)</fullName>
    </recommendedName>
</protein>
<evidence type="ECO:0000313" key="2">
    <source>
        <dbReference type="Proteomes" id="UP000265520"/>
    </source>
</evidence>
<evidence type="ECO:0008006" key="3">
    <source>
        <dbReference type="Google" id="ProtNLM"/>
    </source>
</evidence>
<reference evidence="1 2" key="1">
    <citation type="journal article" date="2018" name="Front. Plant Sci.">
        <title>Red Clover (Trifolium pratense) and Zigzag Clover (T. medium) - A Picture of Genomic Similarities and Differences.</title>
        <authorList>
            <person name="Dluhosova J."/>
            <person name="Istvanek J."/>
            <person name="Nedelnik J."/>
            <person name="Repkova J."/>
        </authorList>
    </citation>
    <scope>NUCLEOTIDE SEQUENCE [LARGE SCALE GENOMIC DNA]</scope>
    <source>
        <strain evidence="2">cv. 10/8</strain>
        <tissue evidence="1">Leaf</tissue>
    </source>
</reference>
<comment type="caution">
    <text evidence="1">The sequence shown here is derived from an EMBL/GenBank/DDBJ whole genome shotgun (WGS) entry which is preliminary data.</text>
</comment>
<proteinExistence type="predicted"/>
<name>A0A392NVY0_9FABA</name>
<accession>A0A392NVY0</accession>
<keyword evidence="2" id="KW-1185">Reference proteome</keyword>
<dbReference type="AlphaFoldDB" id="A0A392NVY0"/>